<keyword evidence="10" id="KW-1133">Transmembrane helix</keyword>
<evidence type="ECO:0000256" key="6">
    <source>
        <dbReference type="ARBA" id="ARBA00023004"/>
    </source>
</evidence>
<protein>
    <submittedName>
        <fullName evidence="11">Cytochrome P450</fullName>
    </submittedName>
</protein>
<organism evidence="11 12">
    <name type="scientific">Penicillium camemberti (strain FM 013)</name>
    <dbReference type="NCBI Taxonomy" id="1429867"/>
    <lineage>
        <taxon>Eukaryota</taxon>
        <taxon>Fungi</taxon>
        <taxon>Dikarya</taxon>
        <taxon>Ascomycota</taxon>
        <taxon>Pezizomycotina</taxon>
        <taxon>Eurotiomycetes</taxon>
        <taxon>Eurotiomycetidae</taxon>
        <taxon>Eurotiales</taxon>
        <taxon>Aspergillaceae</taxon>
        <taxon>Penicillium</taxon>
    </lineage>
</organism>
<dbReference type="EMBL" id="HG793164">
    <property type="protein sequence ID" value="CRL28858.1"/>
    <property type="molecule type" value="Genomic_DNA"/>
</dbReference>
<gene>
    <name evidence="11" type="ORF">PCAMFM013_S031g000026</name>
</gene>
<evidence type="ECO:0000256" key="2">
    <source>
        <dbReference type="ARBA" id="ARBA00010617"/>
    </source>
</evidence>
<keyword evidence="12" id="KW-1185">Reference proteome</keyword>
<keyword evidence="3 8" id="KW-0349">Heme</keyword>
<evidence type="ECO:0000256" key="10">
    <source>
        <dbReference type="SAM" id="Phobius"/>
    </source>
</evidence>
<proteinExistence type="inferred from homology"/>
<dbReference type="Gene3D" id="1.10.630.10">
    <property type="entry name" value="Cytochrome P450"/>
    <property type="match status" value="2"/>
</dbReference>
<dbReference type="PANTHER" id="PTHR46300">
    <property type="entry name" value="P450, PUTATIVE (EUROFUNG)-RELATED-RELATED"/>
    <property type="match status" value="1"/>
</dbReference>
<dbReference type="InterPro" id="IPR001128">
    <property type="entry name" value="Cyt_P450"/>
</dbReference>
<dbReference type="InterPro" id="IPR002401">
    <property type="entry name" value="Cyt_P450_E_grp-I"/>
</dbReference>
<keyword evidence="5 9" id="KW-0560">Oxidoreductase</keyword>
<accession>A0A0G4PRV8</accession>
<dbReference type="InterPro" id="IPR036396">
    <property type="entry name" value="Cyt_P450_sf"/>
</dbReference>
<keyword evidence="10" id="KW-0472">Membrane</keyword>
<keyword evidence="6 8" id="KW-0408">Iron</keyword>
<dbReference type="Proteomes" id="UP000053732">
    <property type="component" value="Unassembled WGS sequence"/>
</dbReference>
<dbReference type="AlphaFoldDB" id="A0A0G4PRV8"/>
<evidence type="ECO:0000256" key="4">
    <source>
        <dbReference type="ARBA" id="ARBA00022723"/>
    </source>
</evidence>
<sequence>MISTVHLAIFTIILGLVLILRTFTNKGTNLPPGPKGKFLIGNFSVTVLGKTLIIINDRELAFQVLEKNSIKHSSRPHLVFAGELAGWGKLVPSQDNTPLLRAYRRAITRVIGTRESAAKFNGLIELEARRFACRILHTPEKFLDHNRTASGAFIPTITYGYNIEPHGEDPLVRLANLAVKKFSEAAVPGAWLVDFIPSVKYVPEWMPGANFQKVAKDHVQTITRFAESPFAFTKAQMDRGKDRQCFVSTLSQTRRRRRNRQMVGGGNVWWCRRYEGFFLAMMLFPDVQRKAQAEMDELFGKPALPSATDRERLPYVNAIVKEATRWLTVVPLGIPHRTDQDDIINGYLILKNAIIVPNTWSFNNDPTIYPNPRDFEPERFLSKPGALEPGDVSFGFGRRVCPGRLIAETSIFLIIAHTLAIFDIRKPAENGEEIKSTLDSTPGLLIHLVPFNASITPRSREHEQLIVDFEKTHPFETGDSKVLADVYH</sequence>
<keyword evidence="4 8" id="KW-0479">Metal-binding</keyword>
<dbReference type="Pfam" id="PF00067">
    <property type="entry name" value="p450"/>
    <property type="match status" value="1"/>
</dbReference>
<dbReference type="PANTHER" id="PTHR46300:SF7">
    <property type="entry name" value="P450, PUTATIVE (EUROFUNG)-RELATED"/>
    <property type="match status" value="1"/>
</dbReference>
<dbReference type="STRING" id="1429867.A0A0G4PRV8"/>
<evidence type="ECO:0000256" key="8">
    <source>
        <dbReference type="PIRSR" id="PIRSR602401-1"/>
    </source>
</evidence>
<feature type="transmembrane region" description="Helical" evidence="10">
    <location>
        <begin position="6"/>
        <end position="24"/>
    </location>
</feature>
<feature type="binding site" description="axial binding residue" evidence="8">
    <location>
        <position position="401"/>
    </location>
    <ligand>
        <name>heme</name>
        <dbReference type="ChEBI" id="CHEBI:30413"/>
    </ligand>
    <ligandPart>
        <name>Fe</name>
        <dbReference type="ChEBI" id="CHEBI:18248"/>
    </ligandPart>
</feature>
<dbReference type="PROSITE" id="PS00086">
    <property type="entry name" value="CYTOCHROME_P450"/>
    <property type="match status" value="1"/>
</dbReference>
<evidence type="ECO:0000256" key="9">
    <source>
        <dbReference type="RuleBase" id="RU000461"/>
    </source>
</evidence>
<comment type="cofactor">
    <cofactor evidence="1 8">
        <name>heme</name>
        <dbReference type="ChEBI" id="CHEBI:30413"/>
    </cofactor>
</comment>
<evidence type="ECO:0000256" key="1">
    <source>
        <dbReference type="ARBA" id="ARBA00001971"/>
    </source>
</evidence>
<dbReference type="InterPro" id="IPR017972">
    <property type="entry name" value="Cyt_P450_CS"/>
</dbReference>
<dbReference type="GO" id="GO:0004497">
    <property type="term" value="F:monooxygenase activity"/>
    <property type="evidence" value="ECO:0007669"/>
    <property type="project" value="UniProtKB-KW"/>
</dbReference>
<evidence type="ECO:0000256" key="3">
    <source>
        <dbReference type="ARBA" id="ARBA00022617"/>
    </source>
</evidence>
<dbReference type="GO" id="GO:0020037">
    <property type="term" value="F:heme binding"/>
    <property type="evidence" value="ECO:0007669"/>
    <property type="project" value="InterPro"/>
</dbReference>
<name>A0A0G4PRV8_PENC3</name>
<keyword evidence="10" id="KW-0812">Transmembrane</keyword>
<comment type="similarity">
    <text evidence="2 9">Belongs to the cytochrome P450 family.</text>
</comment>
<evidence type="ECO:0000313" key="11">
    <source>
        <dbReference type="EMBL" id="CRL28858.1"/>
    </source>
</evidence>
<dbReference type="PRINTS" id="PR00385">
    <property type="entry name" value="P450"/>
</dbReference>
<dbReference type="CDD" id="cd11065">
    <property type="entry name" value="CYP64-like"/>
    <property type="match status" value="1"/>
</dbReference>
<dbReference type="InterPro" id="IPR050364">
    <property type="entry name" value="Cytochrome_P450_fung"/>
</dbReference>
<dbReference type="GO" id="GO:0016705">
    <property type="term" value="F:oxidoreductase activity, acting on paired donors, with incorporation or reduction of molecular oxygen"/>
    <property type="evidence" value="ECO:0007669"/>
    <property type="project" value="InterPro"/>
</dbReference>
<dbReference type="GO" id="GO:0005506">
    <property type="term" value="F:iron ion binding"/>
    <property type="evidence" value="ECO:0007669"/>
    <property type="project" value="InterPro"/>
</dbReference>
<evidence type="ECO:0000256" key="7">
    <source>
        <dbReference type="ARBA" id="ARBA00023033"/>
    </source>
</evidence>
<keyword evidence="7 9" id="KW-0503">Monooxygenase</keyword>
<dbReference type="GO" id="GO:0043386">
    <property type="term" value="P:mycotoxin biosynthetic process"/>
    <property type="evidence" value="ECO:0007669"/>
    <property type="project" value="UniProtKB-ARBA"/>
</dbReference>
<dbReference type="PRINTS" id="PR00463">
    <property type="entry name" value="EP450I"/>
</dbReference>
<evidence type="ECO:0000313" key="12">
    <source>
        <dbReference type="Proteomes" id="UP000053732"/>
    </source>
</evidence>
<dbReference type="SUPFAM" id="SSF48264">
    <property type="entry name" value="Cytochrome P450"/>
    <property type="match status" value="1"/>
</dbReference>
<reference evidence="11 12" key="1">
    <citation type="journal article" date="2014" name="Nat. Commun.">
        <title>Multiple recent horizontal transfers of a large genomic region in cheese making fungi.</title>
        <authorList>
            <person name="Cheeseman K."/>
            <person name="Ropars J."/>
            <person name="Renault P."/>
            <person name="Dupont J."/>
            <person name="Gouzy J."/>
            <person name="Branca A."/>
            <person name="Abraham A.L."/>
            <person name="Ceppi M."/>
            <person name="Conseiller E."/>
            <person name="Debuchy R."/>
            <person name="Malagnac F."/>
            <person name="Goarin A."/>
            <person name="Silar P."/>
            <person name="Lacoste S."/>
            <person name="Sallet E."/>
            <person name="Bensimon A."/>
            <person name="Giraud T."/>
            <person name="Brygoo Y."/>
        </authorList>
    </citation>
    <scope>NUCLEOTIDE SEQUENCE [LARGE SCALE GENOMIC DNA]</scope>
    <source>
        <strain evidence="12">FM 013</strain>
    </source>
</reference>
<evidence type="ECO:0000256" key="5">
    <source>
        <dbReference type="ARBA" id="ARBA00023002"/>
    </source>
</evidence>